<organism evidence="5 6">
    <name type="scientific">Microbacterium horticulturae</name>
    <dbReference type="NCBI Taxonomy" id="3028316"/>
    <lineage>
        <taxon>Bacteria</taxon>
        <taxon>Bacillati</taxon>
        <taxon>Actinomycetota</taxon>
        <taxon>Actinomycetes</taxon>
        <taxon>Micrococcales</taxon>
        <taxon>Microbacteriaceae</taxon>
        <taxon>Microbacterium</taxon>
    </lineage>
</organism>
<evidence type="ECO:0000256" key="3">
    <source>
        <dbReference type="ARBA" id="ARBA00023002"/>
    </source>
</evidence>
<dbReference type="SUPFAM" id="SSF54373">
    <property type="entry name" value="FAD-linked reductases, C-terminal domain"/>
    <property type="match status" value="1"/>
</dbReference>
<comment type="cofactor">
    <cofactor evidence="1">
        <name>FAD</name>
        <dbReference type="ChEBI" id="CHEBI:57692"/>
    </cofactor>
</comment>
<dbReference type="Gene3D" id="1.10.405.10">
    <property type="entry name" value="Guanine Nucleotide Dissociation Inhibitor, domain 1"/>
    <property type="match status" value="1"/>
</dbReference>
<evidence type="ECO:0000256" key="1">
    <source>
        <dbReference type="ARBA" id="ARBA00001974"/>
    </source>
</evidence>
<dbReference type="InterPro" id="IPR001613">
    <property type="entry name" value="Flavin_amine_oxidase"/>
</dbReference>
<evidence type="ECO:0000313" key="5">
    <source>
        <dbReference type="EMBL" id="WEG07606.1"/>
    </source>
</evidence>
<keyword evidence="6" id="KW-1185">Reference proteome</keyword>
<evidence type="ECO:0000259" key="4">
    <source>
        <dbReference type="Pfam" id="PF01593"/>
    </source>
</evidence>
<dbReference type="SUPFAM" id="SSF51905">
    <property type="entry name" value="FAD/NAD(P)-binding domain"/>
    <property type="match status" value="1"/>
</dbReference>
<dbReference type="PANTHER" id="PTHR43563:SF1">
    <property type="entry name" value="AMINE OXIDASE [FLAVIN-CONTAINING] B"/>
    <property type="match status" value="1"/>
</dbReference>
<dbReference type="InterPro" id="IPR002937">
    <property type="entry name" value="Amino_oxidase"/>
</dbReference>
<dbReference type="PANTHER" id="PTHR43563">
    <property type="entry name" value="AMINE OXIDASE"/>
    <property type="match status" value="1"/>
</dbReference>
<dbReference type="InterPro" id="IPR036188">
    <property type="entry name" value="FAD/NAD-bd_sf"/>
</dbReference>
<dbReference type="RefSeq" id="WP_275276944.1">
    <property type="nucleotide sequence ID" value="NZ_CP119108.1"/>
</dbReference>
<dbReference type="InterPro" id="IPR050703">
    <property type="entry name" value="Flavin_MAO"/>
</dbReference>
<feature type="domain" description="Amine oxidase" evidence="4">
    <location>
        <begin position="18"/>
        <end position="443"/>
    </location>
</feature>
<reference evidence="5 6" key="1">
    <citation type="submission" date="2023-03" db="EMBL/GenBank/DDBJ databases">
        <title>Genome sequence of Microbacterium sp. KACC 23027.</title>
        <authorList>
            <person name="Kim S."/>
            <person name="Heo J."/>
            <person name="Kwon S.-W."/>
        </authorList>
    </citation>
    <scope>NUCLEOTIDE SEQUENCE [LARGE SCALE GENOMIC DNA]</scope>
    <source>
        <strain evidence="5 6">KACC 23027</strain>
    </source>
</reference>
<dbReference type="PRINTS" id="PR00757">
    <property type="entry name" value="AMINEOXDASEF"/>
</dbReference>
<dbReference type="EMBL" id="CP119108">
    <property type="protein sequence ID" value="WEG07606.1"/>
    <property type="molecule type" value="Genomic_DNA"/>
</dbReference>
<comment type="similarity">
    <text evidence="2">Belongs to the flavin monoamine oxidase family.</text>
</comment>
<sequence>MTITRTTNVDVVIVGAGLAGLSAADRLAQEGHDVIVLEGRDRVGGRIRSTEVAGVPVDAGATWIAPDHDALHALIRRLDRTTVPQFHQGKGVLSFGGRRKAEGLTALMPWVTLDIARVLRSLQKMADAMPMTSPWEHPRAAGYDAATLGEWLTKKRALEGTRKFVGMIAMVHFGAPVSDISLFNVLRYVKTLGGLEHMLAVEGGDQQDRLVGTTQGLVDRFAETLSPRVIVDAPVQRIVTDGDRVTVHTATDVIEARFVIVTAAPSHRAGIVFEPALPERHYGLSRTWRLGALSKAFVAYDRPFWRDAGLSGEGVSDDDTVFLTFDVSPRPTGPGILMVFCDARGFDGYDRDERSRRVIRHLMHLYGKDARRIVDYEDFAWGNDTFAPGGPNPAVAPGAWTSFGPFLREPVGRVHWAGTETADQFSGTMNGAILSGHRAAAEVSTRLTTSVK</sequence>
<name>A0ABY8BXM8_9MICO</name>
<protein>
    <submittedName>
        <fullName evidence="5">Flavin monoamine oxidase family protein</fullName>
    </submittedName>
</protein>
<gene>
    <name evidence="5" type="ORF">PU630_10075</name>
</gene>
<dbReference type="Proteomes" id="UP001214553">
    <property type="component" value="Chromosome"/>
</dbReference>
<proteinExistence type="inferred from homology"/>
<evidence type="ECO:0000313" key="6">
    <source>
        <dbReference type="Proteomes" id="UP001214553"/>
    </source>
</evidence>
<evidence type="ECO:0000256" key="2">
    <source>
        <dbReference type="ARBA" id="ARBA00005995"/>
    </source>
</evidence>
<dbReference type="Pfam" id="PF01593">
    <property type="entry name" value="Amino_oxidase"/>
    <property type="match status" value="1"/>
</dbReference>
<dbReference type="Gene3D" id="3.90.660.10">
    <property type="match status" value="1"/>
</dbReference>
<keyword evidence="3" id="KW-0560">Oxidoreductase</keyword>
<accession>A0ABY8BXM8</accession>
<dbReference type="Gene3D" id="3.50.50.60">
    <property type="entry name" value="FAD/NAD(P)-binding domain"/>
    <property type="match status" value="1"/>
</dbReference>